<feature type="compositionally biased region" description="Low complexity" evidence="1">
    <location>
        <begin position="42"/>
        <end position="62"/>
    </location>
</feature>
<name>A0AAV3RUX8_LITER</name>
<protein>
    <submittedName>
        <fullName evidence="2">Uncharacterized protein</fullName>
    </submittedName>
</protein>
<dbReference type="EMBL" id="BAABME010011781">
    <property type="protein sequence ID" value="GAA0184280.1"/>
    <property type="molecule type" value="Genomic_DNA"/>
</dbReference>
<dbReference type="Proteomes" id="UP001454036">
    <property type="component" value="Unassembled WGS sequence"/>
</dbReference>
<sequence length="74" mass="7880">MDEQGISNELFDRLNPALYDLRVYDTECPYANAAGLETRPISLASPSSSSSSDGTHTTSASSPCGCSDLEDYAK</sequence>
<evidence type="ECO:0000313" key="2">
    <source>
        <dbReference type="EMBL" id="GAA0184280.1"/>
    </source>
</evidence>
<organism evidence="2 3">
    <name type="scientific">Lithospermum erythrorhizon</name>
    <name type="common">Purple gromwell</name>
    <name type="synonym">Lithospermum officinale var. erythrorhizon</name>
    <dbReference type="NCBI Taxonomy" id="34254"/>
    <lineage>
        <taxon>Eukaryota</taxon>
        <taxon>Viridiplantae</taxon>
        <taxon>Streptophyta</taxon>
        <taxon>Embryophyta</taxon>
        <taxon>Tracheophyta</taxon>
        <taxon>Spermatophyta</taxon>
        <taxon>Magnoliopsida</taxon>
        <taxon>eudicotyledons</taxon>
        <taxon>Gunneridae</taxon>
        <taxon>Pentapetalae</taxon>
        <taxon>asterids</taxon>
        <taxon>lamiids</taxon>
        <taxon>Boraginales</taxon>
        <taxon>Boraginaceae</taxon>
        <taxon>Boraginoideae</taxon>
        <taxon>Lithospermeae</taxon>
        <taxon>Lithospermum</taxon>
    </lineage>
</organism>
<evidence type="ECO:0000313" key="3">
    <source>
        <dbReference type="Proteomes" id="UP001454036"/>
    </source>
</evidence>
<reference evidence="2 3" key="1">
    <citation type="submission" date="2024-01" db="EMBL/GenBank/DDBJ databases">
        <title>The complete chloroplast genome sequence of Lithospermum erythrorhizon: insights into the phylogenetic relationship among Boraginaceae species and the maternal lineages of purple gromwells.</title>
        <authorList>
            <person name="Okada T."/>
            <person name="Watanabe K."/>
        </authorList>
    </citation>
    <scope>NUCLEOTIDE SEQUENCE [LARGE SCALE GENOMIC DNA]</scope>
</reference>
<gene>
    <name evidence="2" type="ORF">LIER_31568</name>
</gene>
<evidence type="ECO:0000256" key="1">
    <source>
        <dbReference type="SAM" id="MobiDB-lite"/>
    </source>
</evidence>
<keyword evidence="3" id="KW-1185">Reference proteome</keyword>
<comment type="caution">
    <text evidence="2">The sequence shown here is derived from an EMBL/GenBank/DDBJ whole genome shotgun (WGS) entry which is preliminary data.</text>
</comment>
<feature type="region of interest" description="Disordered" evidence="1">
    <location>
        <begin position="41"/>
        <end position="74"/>
    </location>
</feature>
<proteinExistence type="predicted"/>
<accession>A0AAV3RUX8</accession>
<dbReference type="AlphaFoldDB" id="A0AAV3RUX8"/>